<dbReference type="EMBL" id="OZ075141">
    <property type="protein sequence ID" value="CAL5033118.1"/>
    <property type="molecule type" value="Genomic_DNA"/>
</dbReference>
<sequence>MLHHLRSAAASSPGRLPAPPEDAGDDNDEESVRAVAVSDQRTIYLVNMFIANTVEFLNSFAASCDDKLALLHRKIVKLDSSLALLEARLYSIDENNAVGHSSVSQKAQQSSSDDKIFCSENLVGESSRSLHCKIINHQLIALRFSCSLDLGMTD</sequence>
<comment type="similarity">
    <text evidence="1">Belongs to the CCDC53 family.</text>
</comment>
<feature type="region of interest" description="Disordered" evidence="2">
    <location>
        <begin position="1"/>
        <end position="31"/>
    </location>
</feature>
<name>A0ABC9D8F9_9POAL</name>
<dbReference type="GO" id="GO:0005737">
    <property type="term" value="C:cytoplasm"/>
    <property type="evidence" value="ECO:0007669"/>
    <property type="project" value="UniProtKB-ARBA"/>
</dbReference>
<evidence type="ECO:0000313" key="4">
    <source>
        <dbReference type="Proteomes" id="UP001497457"/>
    </source>
</evidence>
<accession>A0ABC9D8F9</accession>
<dbReference type="PANTHER" id="PTHR13015">
    <property type="entry name" value="PROTEIN AD-016-RELATED"/>
    <property type="match status" value="1"/>
</dbReference>
<dbReference type="Pfam" id="PF10152">
    <property type="entry name" value="CCDC53"/>
    <property type="match status" value="1"/>
</dbReference>
<dbReference type="PANTHER" id="PTHR13015:SF0">
    <property type="entry name" value="WASH COMPLEX SUBUNIT 3"/>
    <property type="match status" value="1"/>
</dbReference>
<dbReference type="InterPro" id="IPR019309">
    <property type="entry name" value="WASHC3"/>
</dbReference>
<dbReference type="Gene3D" id="1.20.5.110">
    <property type="match status" value="1"/>
</dbReference>
<proteinExistence type="inferred from homology"/>
<evidence type="ECO:0000256" key="1">
    <source>
        <dbReference type="ARBA" id="ARBA00006290"/>
    </source>
</evidence>
<evidence type="ECO:0000256" key="2">
    <source>
        <dbReference type="SAM" id="MobiDB-lite"/>
    </source>
</evidence>
<dbReference type="AlphaFoldDB" id="A0ABC9D8F9"/>
<dbReference type="Proteomes" id="UP001497457">
    <property type="component" value="Chromosome 31b"/>
</dbReference>
<reference evidence="4" key="1">
    <citation type="submission" date="2024-06" db="EMBL/GenBank/DDBJ databases">
        <authorList>
            <person name="Ryan C."/>
        </authorList>
    </citation>
    <scope>NUCLEOTIDE SEQUENCE [LARGE SCALE GENOMIC DNA]</scope>
</reference>
<evidence type="ECO:0000313" key="3">
    <source>
        <dbReference type="EMBL" id="CAL5033118.1"/>
    </source>
</evidence>
<keyword evidence="4" id="KW-1185">Reference proteome</keyword>
<organism evidence="3 4">
    <name type="scientific">Urochloa decumbens</name>
    <dbReference type="NCBI Taxonomy" id="240449"/>
    <lineage>
        <taxon>Eukaryota</taxon>
        <taxon>Viridiplantae</taxon>
        <taxon>Streptophyta</taxon>
        <taxon>Embryophyta</taxon>
        <taxon>Tracheophyta</taxon>
        <taxon>Spermatophyta</taxon>
        <taxon>Magnoliopsida</taxon>
        <taxon>Liliopsida</taxon>
        <taxon>Poales</taxon>
        <taxon>Poaceae</taxon>
        <taxon>PACMAD clade</taxon>
        <taxon>Panicoideae</taxon>
        <taxon>Panicodae</taxon>
        <taxon>Paniceae</taxon>
        <taxon>Melinidinae</taxon>
        <taxon>Urochloa</taxon>
    </lineage>
</organism>
<reference evidence="3 4" key="2">
    <citation type="submission" date="2024-10" db="EMBL/GenBank/DDBJ databases">
        <authorList>
            <person name="Ryan C."/>
        </authorList>
    </citation>
    <scope>NUCLEOTIDE SEQUENCE [LARGE SCALE GENOMIC DNA]</scope>
</reference>
<protein>
    <submittedName>
        <fullName evidence="3">Uncharacterized protein</fullName>
    </submittedName>
</protein>
<gene>
    <name evidence="3" type="ORF">URODEC1_LOCUS82556</name>
</gene>